<dbReference type="EMBL" id="BAAAWD010000004">
    <property type="protein sequence ID" value="GAA2990227.1"/>
    <property type="molecule type" value="Genomic_DNA"/>
</dbReference>
<proteinExistence type="predicted"/>
<gene>
    <name evidence="1" type="ORF">GCM10017559_07800</name>
</gene>
<evidence type="ECO:0008006" key="3">
    <source>
        <dbReference type="Google" id="ProtNLM"/>
    </source>
</evidence>
<protein>
    <recommendedName>
        <fullName evidence="3">AntA/AntB antirepressor domain-containing protein</fullName>
    </recommendedName>
</protein>
<dbReference type="RefSeq" id="WP_344888332.1">
    <property type="nucleotide sequence ID" value="NZ_BAAAWD010000004.1"/>
</dbReference>
<evidence type="ECO:0000313" key="2">
    <source>
        <dbReference type="Proteomes" id="UP001499930"/>
    </source>
</evidence>
<sequence>MNELALTESPSLRAEHMGRVDVLDKVKAISLLPDDTHADVAIVATYYEVGTGTIDSLVRRNRAELERNGLRVIKGEEYREFATVTLKIANSKARSTTLFSRRTILNVGQLLVESPVAKSVRSYLLDVEELAPPEIRTEALERAALSRAQVLMLKAADGFLDRGWLVAKTKLVVARGLGEEPEIDPAEAPLYVPDFLKSKGLRKSEIASVQSTFGRRAAALHEAEHGFKPGKRQAEVSGGSIRNTLAWTQRHVPLFEEVWDRWYAAQYSPQAALLSLP</sequence>
<comment type="caution">
    <text evidence="1">The sequence shown here is derived from an EMBL/GenBank/DDBJ whole genome shotgun (WGS) entry which is preliminary data.</text>
</comment>
<organism evidence="1 2">
    <name type="scientific">Streptosporangium longisporum</name>
    <dbReference type="NCBI Taxonomy" id="46187"/>
    <lineage>
        <taxon>Bacteria</taxon>
        <taxon>Bacillati</taxon>
        <taxon>Actinomycetota</taxon>
        <taxon>Actinomycetes</taxon>
        <taxon>Streptosporangiales</taxon>
        <taxon>Streptosporangiaceae</taxon>
        <taxon>Streptosporangium</taxon>
    </lineage>
</organism>
<evidence type="ECO:0000313" key="1">
    <source>
        <dbReference type="EMBL" id="GAA2990227.1"/>
    </source>
</evidence>
<accession>A0ABN3XRH0</accession>
<dbReference type="Proteomes" id="UP001499930">
    <property type="component" value="Unassembled WGS sequence"/>
</dbReference>
<name>A0ABN3XRH0_9ACTN</name>
<reference evidence="1 2" key="1">
    <citation type="journal article" date="2019" name="Int. J. Syst. Evol. Microbiol.">
        <title>The Global Catalogue of Microorganisms (GCM) 10K type strain sequencing project: providing services to taxonomists for standard genome sequencing and annotation.</title>
        <authorList>
            <consortium name="The Broad Institute Genomics Platform"/>
            <consortium name="The Broad Institute Genome Sequencing Center for Infectious Disease"/>
            <person name="Wu L."/>
            <person name="Ma J."/>
        </authorList>
    </citation>
    <scope>NUCLEOTIDE SEQUENCE [LARGE SCALE GENOMIC DNA]</scope>
    <source>
        <strain evidence="1 2">JCM 3106</strain>
    </source>
</reference>
<keyword evidence="2" id="KW-1185">Reference proteome</keyword>